<dbReference type="Proteomes" id="UP000007015">
    <property type="component" value="Chromosome 4"/>
</dbReference>
<evidence type="ECO:0000313" key="1">
    <source>
        <dbReference type="EMBL" id="EEC77375.1"/>
    </source>
</evidence>
<keyword evidence="2" id="KW-1185">Reference proteome</keyword>
<evidence type="ECO:0000313" key="2">
    <source>
        <dbReference type="Proteomes" id="UP000007015"/>
    </source>
</evidence>
<dbReference type="PANTHER" id="PTHR35754:SF2">
    <property type="entry name" value="ATP SYNTHASE SUBUNIT B"/>
    <property type="match status" value="1"/>
</dbReference>
<dbReference type="AlphaFoldDB" id="B8AUF0"/>
<dbReference type="STRING" id="39946.B8AUF0"/>
<reference evidence="1 2" key="1">
    <citation type="journal article" date="2005" name="PLoS Biol.">
        <title>The genomes of Oryza sativa: a history of duplications.</title>
        <authorList>
            <person name="Yu J."/>
            <person name="Wang J."/>
            <person name="Lin W."/>
            <person name="Li S."/>
            <person name="Li H."/>
            <person name="Zhou J."/>
            <person name="Ni P."/>
            <person name="Dong W."/>
            <person name="Hu S."/>
            <person name="Zeng C."/>
            <person name="Zhang J."/>
            <person name="Zhang Y."/>
            <person name="Li R."/>
            <person name="Xu Z."/>
            <person name="Li S."/>
            <person name="Li X."/>
            <person name="Zheng H."/>
            <person name="Cong L."/>
            <person name="Lin L."/>
            <person name="Yin J."/>
            <person name="Geng J."/>
            <person name="Li G."/>
            <person name="Shi J."/>
            <person name="Liu J."/>
            <person name="Lv H."/>
            <person name="Li J."/>
            <person name="Wang J."/>
            <person name="Deng Y."/>
            <person name="Ran L."/>
            <person name="Shi X."/>
            <person name="Wang X."/>
            <person name="Wu Q."/>
            <person name="Li C."/>
            <person name="Ren X."/>
            <person name="Wang J."/>
            <person name="Wang X."/>
            <person name="Li D."/>
            <person name="Liu D."/>
            <person name="Zhang X."/>
            <person name="Ji Z."/>
            <person name="Zhao W."/>
            <person name="Sun Y."/>
            <person name="Zhang Z."/>
            <person name="Bao J."/>
            <person name="Han Y."/>
            <person name="Dong L."/>
            <person name="Ji J."/>
            <person name="Chen P."/>
            <person name="Wu S."/>
            <person name="Liu J."/>
            <person name="Xiao Y."/>
            <person name="Bu D."/>
            <person name="Tan J."/>
            <person name="Yang L."/>
            <person name="Ye C."/>
            <person name="Zhang J."/>
            <person name="Xu J."/>
            <person name="Zhou Y."/>
            <person name="Yu Y."/>
            <person name="Zhang B."/>
            <person name="Zhuang S."/>
            <person name="Wei H."/>
            <person name="Liu B."/>
            <person name="Lei M."/>
            <person name="Yu H."/>
            <person name="Li Y."/>
            <person name="Xu H."/>
            <person name="Wei S."/>
            <person name="He X."/>
            <person name="Fang L."/>
            <person name="Zhang Z."/>
            <person name="Zhang Y."/>
            <person name="Huang X."/>
            <person name="Su Z."/>
            <person name="Tong W."/>
            <person name="Li J."/>
            <person name="Tong Z."/>
            <person name="Li S."/>
            <person name="Ye J."/>
            <person name="Wang L."/>
            <person name="Fang L."/>
            <person name="Lei T."/>
            <person name="Chen C."/>
            <person name="Chen H."/>
            <person name="Xu Z."/>
            <person name="Li H."/>
            <person name="Huang H."/>
            <person name="Zhang F."/>
            <person name="Xu H."/>
            <person name="Li N."/>
            <person name="Zhao C."/>
            <person name="Li S."/>
            <person name="Dong L."/>
            <person name="Huang Y."/>
            <person name="Li L."/>
            <person name="Xi Y."/>
            <person name="Qi Q."/>
            <person name="Li W."/>
            <person name="Zhang B."/>
            <person name="Hu W."/>
            <person name="Zhang Y."/>
            <person name="Tian X."/>
            <person name="Jiao Y."/>
            <person name="Liang X."/>
            <person name="Jin J."/>
            <person name="Gao L."/>
            <person name="Zheng W."/>
            <person name="Hao B."/>
            <person name="Liu S."/>
            <person name="Wang W."/>
            <person name="Yuan L."/>
            <person name="Cao M."/>
            <person name="McDermott J."/>
            <person name="Samudrala R."/>
            <person name="Wang J."/>
            <person name="Wong G.K."/>
            <person name="Yang H."/>
        </authorList>
    </citation>
    <scope>NUCLEOTIDE SEQUENCE [LARGE SCALE GENOMIC DNA]</scope>
    <source>
        <strain evidence="2">cv. 93-11</strain>
    </source>
</reference>
<dbReference type="PANTHER" id="PTHR35754">
    <property type="entry name" value="ATP SYNTHASE SUBUNIT B"/>
    <property type="match status" value="1"/>
</dbReference>
<accession>B8AUF0</accession>
<gene>
    <name evidence="1" type="ORF">OsI_16106</name>
</gene>
<name>B8AUF0_ORYSI</name>
<protein>
    <submittedName>
        <fullName evidence="1">Uncharacterized protein</fullName>
    </submittedName>
</protein>
<dbReference type="Gramene" id="BGIOSGA016513-TA">
    <property type="protein sequence ID" value="BGIOSGA016513-PA"/>
    <property type="gene ID" value="BGIOSGA016513"/>
</dbReference>
<dbReference type="HOGENOM" id="CLU_048205_0_0_1"/>
<dbReference type="OMA" id="TEYWALE"/>
<dbReference type="EMBL" id="CM000129">
    <property type="protein sequence ID" value="EEC77375.1"/>
    <property type="molecule type" value="Genomic_DNA"/>
</dbReference>
<sequence>MEKKALLVSDLLRKVNVDTLEEVCHLGSIECTSGEGRIIPASTYVNKAQSIFKFLPVLCFTESYIYQLDDLNEYNLQMVPGNDASLTISIEDVMEAIHLKSFDYRVLNLLMYCLTGQQVNEVHMEFLSISEFLVEISDDLYDYEDDVMNNTFNILRMFAAIYGPSEAPKMLAKCIGEAEEKYERFSKKLDPTLSGSYWRRCEEATKEGGKMSGHAYGTWNIPPLIRDEEFFRLERSNKRDASAITIT</sequence>
<proteinExistence type="predicted"/>
<organism evidence="1 2">
    <name type="scientific">Oryza sativa subsp. indica</name>
    <name type="common">Rice</name>
    <dbReference type="NCBI Taxonomy" id="39946"/>
    <lineage>
        <taxon>Eukaryota</taxon>
        <taxon>Viridiplantae</taxon>
        <taxon>Streptophyta</taxon>
        <taxon>Embryophyta</taxon>
        <taxon>Tracheophyta</taxon>
        <taxon>Spermatophyta</taxon>
        <taxon>Magnoliopsida</taxon>
        <taxon>Liliopsida</taxon>
        <taxon>Poales</taxon>
        <taxon>Poaceae</taxon>
        <taxon>BOP clade</taxon>
        <taxon>Oryzoideae</taxon>
        <taxon>Oryzeae</taxon>
        <taxon>Oryzinae</taxon>
        <taxon>Oryza</taxon>
        <taxon>Oryza sativa</taxon>
    </lineage>
</organism>